<dbReference type="Pfam" id="PF19053">
    <property type="entry name" value="EccD"/>
    <property type="match status" value="1"/>
</dbReference>
<dbReference type="InterPro" id="IPR044049">
    <property type="entry name" value="EccD_transm"/>
</dbReference>
<feature type="transmembrane region" description="Helical" evidence="7">
    <location>
        <begin position="240"/>
        <end position="262"/>
    </location>
</feature>
<dbReference type="EMBL" id="SDLP01000002">
    <property type="protein sequence ID" value="TDL10278.1"/>
    <property type="molecule type" value="Genomic_DNA"/>
</dbReference>
<evidence type="ECO:0000256" key="2">
    <source>
        <dbReference type="ARBA" id="ARBA00006162"/>
    </source>
</evidence>
<sequence length="487" mass="49264">MWPPAAWAARRERSGRRAGAQVPCRNRRTSALCGSIQQREISVPTHPLYASYVAVVTNTVRRVAVHLPRQRLSADLVLPAQCPVAQLLPALVDGVVGDRASVAEAVRWYLAPVAGLPLDPTKSLHDNGVRDGDLMLLTDEPAPPPRVTTGAPTDAVIAAIRPPAPRAGGWEAAIATTVLLALASTLCWVGCTSGDEPALWVSAAIALSAAVAAVAGWVTAPLSDALSVGAVGHTAVTGALAAAGFSWPVVVAVAAAAALAMAVRLAMALGRSGIAAVSATTGCAAAAGAIMLAAIIGALCSGDVATIGALLTGTSLAALTGAASLAVTLAGIGPARRAVGPRRAQAAHRLLTGLTGGWCGTAMVGVALVAAQGRYQVLTGIFAIAVGTALILRQRVHLDPIRRRVLIGAGLAALGIALFVAVTASPTTAPWWCCGVAVAGATLIHLQDRQWNPVMRSVIRGIEYIATAAVLPLAAWLAGVYDAVGLP</sequence>
<evidence type="ECO:0000256" key="1">
    <source>
        <dbReference type="ARBA" id="ARBA00004651"/>
    </source>
</evidence>
<dbReference type="AlphaFoldDB" id="A0A4R5X9F3"/>
<accession>A0A4R5X9F3</accession>
<evidence type="ECO:0000313" key="10">
    <source>
        <dbReference type="Proteomes" id="UP000294952"/>
    </source>
</evidence>
<proteinExistence type="inferred from homology"/>
<organism evidence="9 10">
    <name type="scientific">Mycolicibacterium obuense</name>
    <dbReference type="NCBI Taxonomy" id="1807"/>
    <lineage>
        <taxon>Bacteria</taxon>
        <taxon>Bacillati</taxon>
        <taxon>Actinomycetota</taxon>
        <taxon>Actinomycetes</taxon>
        <taxon>Mycobacteriales</taxon>
        <taxon>Mycobacteriaceae</taxon>
        <taxon>Mycolicibacterium</taxon>
    </lineage>
</organism>
<feature type="transmembrane region" description="Helical" evidence="7">
    <location>
        <begin position="170"/>
        <end position="191"/>
    </location>
</feature>
<keyword evidence="3" id="KW-1003">Cell membrane</keyword>
<dbReference type="NCBIfam" id="TIGR03920">
    <property type="entry name" value="T7SS_EccD"/>
    <property type="match status" value="1"/>
</dbReference>
<dbReference type="Pfam" id="PF08817">
    <property type="entry name" value="YukD"/>
    <property type="match status" value="1"/>
</dbReference>
<feature type="transmembrane region" description="Helical" evidence="7">
    <location>
        <begin position="274"/>
        <end position="299"/>
    </location>
</feature>
<feature type="transmembrane region" description="Helical" evidence="7">
    <location>
        <begin position="198"/>
        <end position="220"/>
    </location>
</feature>
<keyword evidence="4 7" id="KW-0812">Transmembrane</keyword>
<name>A0A4R5X9F3_9MYCO</name>
<evidence type="ECO:0000256" key="7">
    <source>
        <dbReference type="SAM" id="Phobius"/>
    </source>
</evidence>
<feature type="transmembrane region" description="Helical" evidence="7">
    <location>
        <begin position="375"/>
        <end position="393"/>
    </location>
</feature>
<dbReference type="InterPro" id="IPR024962">
    <property type="entry name" value="YukD-like"/>
</dbReference>
<feature type="domain" description="EccD-like transmembrane" evidence="8">
    <location>
        <begin position="342"/>
        <end position="484"/>
    </location>
</feature>
<comment type="subcellular location">
    <subcellularLocation>
        <location evidence="1">Cell membrane</location>
        <topology evidence="1">Multi-pass membrane protein</topology>
    </subcellularLocation>
</comment>
<keyword evidence="6 7" id="KW-0472">Membrane</keyword>
<protein>
    <submittedName>
        <fullName evidence="9">Type VII secretion integral membrane protein EccD</fullName>
    </submittedName>
</protein>
<evidence type="ECO:0000313" key="9">
    <source>
        <dbReference type="EMBL" id="TDL10278.1"/>
    </source>
</evidence>
<dbReference type="Gene3D" id="3.10.20.90">
    <property type="entry name" value="Phosphatidylinositol 3-kinase Catalytic Subunit, Chain A, domain 1"/>
    <property type="match status" value="1"/>
</dbReference>
<comment type="caution">
    <text evidence="9">The sequence shown here is derived from an EMBL/GenBank/DDBJ whole genome shotgun (WGS) entry which is preliminary data.</text>
</comment>
<dbReference type="InterPro" id="IPR006707">
    <property type="entry name" value="T7SS_EccD"/>
</dbReference>
<evidence type="ECO:0000256" key="6">
    <source>
        <dbReference type="ARBA" id="ARBA00023136"/>
    </source>
</evidence>
<feature type="transmembrane region" description="Helical" evidence="7">
    <location>
        <begin position="350"/>
        <end position="369"/>
    </location>
</feature>
<evidence type="ECO:0000256" key="3">
    <source>
        <dbReference type="ARBA" id="ARBA00022475"/>
    </source>
</evidence>
<comment type="similarity">
    <text evidence="2">Belongs to the EccD/Snm4 family.</text>
</comment>
<feature type="transmembrane region" description="Helical" evidence="7">
    <location>
        <begin position="429"/>
        <end position="446"/>
    </location>
</feature>
<feature type="transmembrane region" description="Helical" evidence="7">
    <location>
        <begin position="458"/>
        <end position="481"/>
    </location>
</feature>
<feature type="transmembrane region" description="Helical" evidence="7">
    <location>
        <begin position="305"/>
        <end position="329"/>
    </location>
</feature>
<dbReference type="GO" id="GO:0005886">
    <property type="term" value="C:plasma membrane"/>
    <property type="evidence" value="ECO:0007669"/>
    <property type="project" value="UniProtKB-SubCell"/>
</dbReference>
<feature type="transmembrane region" description="Helical" evidence="7">
    <location>
        <begin position="405"/>
        <end position="423"/>
    </location>
</feature>
<reference evidence="9 10" key="1">
    <citation type="submission" date="2019-01" db="EMBL/GenBank/DDBJ databases">
        <title>High-quality-draft genome sequences of five non-tuberculosis mycobacteriaceae isolated from a nosocomial environment.</title>
        <authorList>
            <person name="Tiago I."/>
            <person name="Alarico S."/>
            <person name="Pereira S.G."/>
            <person name="Coelho C."/>
            <person name="Maranha A."/>
            <person name="Empadinhas N."/>
        </authorList>
    </citation>
    <scope>NUCLEOTIDE SEQUENCE [LARGE SCALE GENOMIC DNA]</scope>
    <source>
        <strain evidence="9 10">22DIII</strain>
    </source>
</reference>
<dbReference type="Proteomes" id="UP000294952">
    <property type="component" value="Unassembled WGS sequence"/>
</dbReference>
<evidence type="ECO:0000256" key="5">
    <source>
        <dbReference type="ARBA" id="ARBA00022989"/>
    </source>
</evidence>
<gene>
    <name evidence="9" type="primary">eccD</name>
    <name evidence="9" type="ORF">EUA04_10245</name>
</gene>
<evidence type="ECO:0000259" key="8">
    <source>
        <dbReference type="Pfam" id="PF19053"/>
    </source>
</evidence>
<keyword evidence="5 7" id="KW-1133">Transmembrane helix</keyword>
<evidence type="ECO:0000256" key="4">
    <source>
        <dbReference type="ARBA" id="ARBA00022692"/>
    </source>
</evidence>